<reference evidence="1 2" key="1">
    <citation type="submission" date="2015-12" db="EMBL/GenBank/DDBJ databases">
        <title>The genome of Folsomia candida.</title>
        <authorList>
            <person name="Faddeeva A."/>
            <person name="Derks M.F."/>
            <person name="Anvar Y."/>
            <person name="Smit S."/>
            <person name="Van Straalen N."/>
            <person name="Roelofs D."/>
        </authorList>
    </citation>
    <scope>NUCLEOTIDE SEQUENCE [LARGE SCALE GENOMIC DNA]</scope>
    <source>
        <strain evidence="1 2">VU population</strain>
        <tissue evidence="1">Whole body</tissue>
    </source>
</reference>
<sequence length="144" mass="16901">MSRKKASYKTAYTYSFSIFLRRWPPPRGAFRLIKAKWKLITCLSSLITVMRVFKPNGTGDTSKLSARQRKGRQTYPFMIYGGCSPPNYSTQNYYYQPQVNPWQYHPADIPRSLLIWTYLYGIPQEKKRECEMNGGKFQNGHCYS</sequence>
<gene>
    <name evidence="1" type="ORF">Fcan01_27372</name>
</gene>
<dbReference type="AlphaFoldDB" id="A0A226CZ47"/>
<keyword evidence="2" id="KW-1185">Reference proteome</keyword>
<accession>A0A226CZ47</accession>
<comment type="caution">
    <text evidence="1">The sequence shown here is derived from an EMBL/GenBank/DDBJ whole genome shotgun (WGS) entry which is preliminary data.</text>
</comment>
<name>A0A226CZ47_FOLCA</name>
<evidence type="ECO:0000313" key="1">
    <source>
        <dbReference type="EMBL" id="OXA37894.1"/>
    </source>
</evidence>
<dbReference type="Proteomes" id="UP000198287">
    <property type="component" value="Unassembled WGS sequence"/>
</dbReference>
<proteinExistence type="predicted"/>
<protein>
    <submittedName>
        <fullName evidence="1">Uncharacterized protein</fullName>
    </submittedName>
</protein>
<organism evidence="1 2">
    <name type="scientific">Folsomia candida</name>
    <name type="common">Springtail</name>
    <dbReference type="NCBI Taxonomy" id="158441"/>
    <lineage>
        <taxon>Eukaryota</taxon>
        <taxon>Metazoa</taxon>
        <taxon>Ecdysozoa</taxon>
        <taxon>Arthropoda</taxon>
        <taxon>Hexapoda</taxon>
        <taxon>Collembola</taxon>
        <taxon>Entomobryomorpha</taxon>
        <taxon>Isotomoidea</taxon>
        <taxon>Isotomidae</taxon>
        <taxon>Proisotominae</taxon>
        <taxon>Folsomia</taxon>
    </lineage>
</organism>
<dbReference type="EMBL" id="LNIX01000051">
    <property type="protein sequence ID" value="OXA37894.1"/>
    <property type="molecule type" value="Genomic_DNA"/>
</dbReference>
<evidence type="ECO:0000313" key="2">
    <source>
        <dbReference type="Proteomes" id="UP000198287"/>
    </source>
</evidence>